<evidence type="ECO:0000313" key="1">
    <source>
        <dbReference type="EMBL" id="KAK1732626.1"/>
    </source>
</evidence>
<dbReference type="InterPro" id="IPR026906">
    <property type="entry name" value="LRR_5"/>
</dbReference>
<keyword evidence="2" id="KW-1185">Reference proteome</keyword>
<dbReference type="InterPro" id="IPR053139">
    <property type="entry name" value="Surface_bspA-like"/>
</dbReference>
<proteinExistence type="predicted"/>
<reference evidence="1" key="1">
    <citation type="submission" date="2023-06" db="EMBL/GenBank/DDBJ databases">
        <title>Survivors Of The Sea: Transcriptome response of Skeletonema marinoi to long-term dormancy.</title>
        <authorList>
            <person name="Pinder M.I.M."/>
            <person name="Kourtchenko O."/>
            <person name="Robertson E.K."/>
            <person name="Larsson T."/>
            <person name="Maumus F."/>
            <person name="Osuna-Cruz C.M."/>
            <person name="Vancaester E."/>
            <person name="Stenow R."/>
            <person name="Vandepoele K."/>
            <person name="Ploug H."/>
            <person name="Bruchert V."/>
            <person name="Godhe A."/>
            <person name="Topel M."/>
        </authorList>
    </citation>
    <scope>NUCLEOTIDE SEQUENCE</scope>
    <source>
        <strain evidence="1">R05AC</strain>
    </source>
</reference>
<dbReference type="Proteomes" id="UP001224775">
    <property type="component" value="Unassembled WGS sequence"/>
</dbReference>
<name>A0AAD9D3J9_9STRA</name>
<dbReference type="Pfam" id="PF13306">
    <property type="entry name" value="LRR_5"/>
    <property type="match status" value="1"/>
</dbReference>
<evidence type="ECO:0000313" key="2">
    <source>
        <dbReference type="Proteomes" id="UP001224775"/>
    </source>
</evidence>
<dbReference type="AlphaFoldDB" id="A0AAD9D3J9"/>
<organism evidence="1 2">
    <name type="scientific">Skeletonema marinoi</name>
    <dbReference type="NCBI Taxonomy" id="267567"/>
    <lineage>
        <taxon>Eukaryota</taxon>
        <taxon>Sar</taxon>
        <taxon>Stramenopiles</taxon>
        <taxon>Ochrophyta</taxon>
        <taxon>Bacillariophyta</taxon>
        <taxon>Coscinodiscophyceae</taxon>
        <taxon>Thalassiosirophycidae</taxon>
        <taxon>Thalassiosirales</taxon>
        <taxon>Skeletonemataceae</taxon>
        <taxon>Skeletonema</taxon>
        <taxon>Skeletonema marinoi-dohrnii complex</taxon>
    </lineage>
</organism>
<dbReference type="PANTHER" id="PTHR45661:SF3">
    <property type="entry name" value="IG-LIKE DOMAIN-CONTAINING PROTEIN"/>
    <property type="match status" value="1"/>
</dbReference>
<dbReference type="SUPFAM" id="SSF52058">
    <property type="entry name" value="L domain-like"/>
    <property type="match status" value="1"/>
</dbReference>
<dbReference type="Gene3D" id="3.80.10.10">
    <property type="entry name" value="Ribonuclease Inhibitor"/>
    <property type="match status" value="2"/>
</dbReference>
<comment type="caution">
    <text evidence="1">The sequence shown here is derived from an EMBL/GenBank/DDBJ whole genome shotgun (WGS) entry which is preliminary data.</text>
</comment>
<dbReference type="PANTHER" id="PTHR45661">
    <property type="entry name" value="SURFACE ANTIGEN"/>
    <property type="match status" value="1"/>
</dbReference>
<gene>
    <name evidence="1" type="ORF">QTG54_016687</name>
</gene>
<sequence length="320" mass="36238">MADQADAVEFFVYTGGRAPQHIINACISLSIDDIPDYAFNQCTRLVDVTFHDGVITIGKWAFPGCCSLQAIKLPGAKILRSNAFYNCTGLTEVAFGDKLEIIGLGAFYKCTSLRKLSIKSVKIIESGAFNGCEQLMDVDLPEEVERMEQYAFANCHAMRRIAMPLKTGMIANNVFNYCENLERIDLVGGIHRTISFLHLERWRDDMNDEINRINQILPHTPATGTIVGGKNEAIKRWIETAYRKMEHYKTEHYRLLRELAILLELALWKAKLEENDEDSPEKTVSAKLQIRQCSSKRSEVRITSGADIVIKNVLSFLRLE</sequence>
<dbReference type="EMBL" id="JATAAI010000062">
    <property type="protein sequence ID" value="KAK1732626.1"/>
    <property type="molecule type" value="Genomic_DNA"/>
</dbReference>
<accession>A0AAD9D3J9</accession>
<dbReference type="InterPro" id="IPR032675">
    <property type="entry name" value="LRR_dom_sf"/>
</dbReference>
<protein>
    <submittedName>
        <fullName evidence="1">Leucine-rich repeat domain-containing protein</fullName>
    </submittedName>
</protein>